<comment type="caution">
    <text evidence="2">The sequence shown here is derived from an EMBL/GenBank/DDBJ whole genome shotgun (WGS) entry which is preliminary data.</text>
</comment>
<accession>A0A921TCJ4</accession>
<keyword evidence="3" id="KW-1185">Reference proteome</keyword>
<keyword evidence="1" id="KW-0472">Membrane</keyword>
<organism evidence="2 3">
    <name type="scientific">Profundibacterium mesophilum KAUST100406-0324</name>
    <dbReference type="NCBI Taxonomy" id="1037889"/>
    <lineage>
        <taxon>Bacteria</taxon>
        <taxon>Pseudomonadati</taxon>
        <taxon>Pseudomonadota</taxon>
        <taxon>Alphaproteobacteria</taxon>
        <taxon>Rhodobacterales</taxon>
        <taxon>Roseobacteraceae</taxon>
        <taxon>Profundibacterium</taxon>
    </lineage>
</organism>
<protein>
    <submittedName>
        <fullName evidence="2">Uncharacterized protein</fullName>
    </submittedName>
</protein>
<sequence length="43" mass="4572">MMDMMGGPMMAAMMGFGGLVLILMVGVLVLGMLALVKFLRRPA</sequence>
<dbReference type="RefSeq" id="WP_268892402.1">
    <property type="nucleotide sequence ID" value="NZ_APKE01000007.1"/>
</dbReference>
<gene>
    <name evidence="2" type="ORF">PMES_00491</name>
</gene>
<proteinExistence type="predicted"/>
<evidence type="ECO:0000256" key="1">
    <source>
        <dbReference type="SAM" id="Phobius"/>
    </source>
</evidence>
<name>A0A921TCJ4_9RHOB</name>
<keyword evidence="1" id="KW-1133">Transmembrane helix</keyword>
<dbReference type="AlphaFoldDB" id="A0A921TCJ4"/>
<evidence type="ECO:0000313" key="3">
    <source>
        <dbReference type="Proteomes" id="UP000698242"/>
    </source>
</evidence>
<feature type="transmembrane region" description="Helical" evidence="1">
    <location>
        <begin position="12"/>
        <end position="36"/>
    </location>
</feature>
<reference evidence="2" key="1">
    <citation type="submission" date="2013-03" db="EMBL/GenBank/DDBJ databases">
        <title>Genome Sequence of the Profundibacterium mesophilum strain KAUST100406-0324T from Red Sea, a novel genus in the family Rhodobacteraceae.</title>
        <authorList>
            <person name="Essack M."/>
            <person name="Alam I."/>
            <person name="Lafi F."/>
            <person name="Alawi W."/>
            <person name="Kamanu F."/>
            <person name="Al-Suwailem A."/>
            <person name="Lee O.O."/>
            <person name="Xu Y."/>
            <person name="Bajic V."/>
            <person name="Qian P.-Y."/>
            <person name="Archer J."/>
        </authorList>
    </citation>
    <scope>NUCLEOTIDE SEQUENCE</scope>
    <source>
        <strain evidence="2">KAUST100406-0324</strain>
    </source>
</reference>
<dbReference type="EMBL" id="APKE01000007">
    <property type="protein sequence ID" value="KAF0677175.1"/>
    <property type="molecule type" value="Genomic_DNA"/>
</dbReference>
<keyword evidence="1" id="KW-0812">Transmembrane</keyword>
<dbReference type="Proteomes" id="UP000698242">
    <property type="component" value="Unassembled WGS sequence"/>
</dbReference>
<evidence type="ECO:0000313" key="2">
    <source>
        <dbReference type="EMBL" id="KAF0677175.1"/>
    </source>
</evidence>